<dbReference type="GO" id="GO:0050660">
    <property type="term" value="F:flavin adenine dinucleotide binding"/>
    <property type="evidence" value="ECO:0007669"/>
    <property type="project" value="TreeGrafter"/>
</dbReference>
<dbReference type="Pfam" id="PF02775">
    <property type="entry name" value="TPP_enzyme_C"/>
    <property type="match status" value="1"/>
</dbReference>
<dbReference type="InterPro" id="IPR012001">
    <property type="entry name" value="Thiamin_PyroP_enz_TPP-bd_dom"/>
</dbReference>
<dbReference type="CDD" id="cd07035">
    <property type="entry name" value="TPP_PYR_POX_like"/>
    <property type="match status" value="1"/>
</dbReference>
<dbReference type="Pfam" id="PF02776">
    <property type="entry name" value="TPP_enzyme_N"/>
    <property type="match status" value="1"/>
</dbReference>
<organism evidence="5 6">
    <name type="scientific">Hyphomonas atlantica</name>
    <dbReference type="NCBI Taxonomy" id="1280948"/>
    <lineage>
        <taxon>Bacteria</taxon>
        <taxon>Pseudomonadati</taxon>
        <taxon>Pseudomonadota</taxon>
        <taxon>Alphaproteobacteria</taxon>
        <taxon>Hyphomonadales</taxon>
        <taxon>Hyphomonadaceae</taxon>
        <taxon>Hyphomonas</taxon>
    </lineage>
</organism>
<dbReference type="CDD" id="cd02002">
    <property type="entry name" value="TPP_BFDC"/>
    <property type="match status" value="1"/>
</dbReference>
<evidence type="ECO:0000313" key="5">
    <source>
        <dbReference type="EMBL" id="KCZ59764.1"/>
    </source>
</evidence>
<dbReference type="InterPro" id="IPR029061">
    <property type="entry name" value="THDP-binding"/>
</dbReference>
<feature type="domain" description="Thiamine pyrophosphate enzyme N-terminal TPP-binding" evidence="4">
    <location>
        <begin position="9"/>
        <end position="114"/>
    </location>
</feature>
<dbReference type="EMBL" id="AWFH01000034">
    <property type="protein sequence ID" value="KCZ59764.1"/>
    <property type="molecule type" value="Genomic_DNA"/>
</dbReference>
<dbReference type="SUPFAM" id="SSF52518">
    <property type="entry name" value="Thiamin diphosphate-binding fold (THDP-binding)"/>
    <property type="match status" value="2"/>
</dbReference>
<dbReference type="Gene3D" id="3.40.50.970">
    <property type="match status" value="2"/>
</dbReference>
<feature type="domain" description="Thiamine pyrophosphate enzyme TPP-binding" evidence="3">
    <location>
        <begin position="378"/>
        <end position="517"/>
    </location>
</feature>
<sequence length="523" mass="53707">MTEQPIQTMTGAEALVSTLADHGVTACFANPGTSEMHLVTALDHEPRIKSTLCLFEGVATGAADGHARVTGAPAMTLLHLGAGYLNGGANIHNARRAWTPMVNVIGDHAVPHQRFDAPLASDVVGMAGPNSRWIKSADTVAQAGELAAQAWEASFGPEPGPVSLILPADTAWLEGGKPGATRARPSLRAPDPARIDAAAAAVKSASKPVIIINGTALTEAGLAQAARVKAAGIRVLTDTFFPRQARGAGRFVPDRMQYFAEGAMADLEGSDLMLIAGTQVPVAFFAYPGKPSVLVPEGCAPMVIGGPDTDSAAILAALADALGTKEAAPVAELDVPGAPTGALNAAAIGASIARHMPEGCFVSDDGVSNGLPSFLMTQRARPHDWMMLTGGAIGQGMPLALGASLAAPDRKTLCITGDGAGMYTNQALWSMAREGANVVNVVFVNHSYRILNIELARTGAGNPGPAAQELLGLGHPEIDWVKLSEAQGVPAANATTAEEFDAALERAFAADGPRLIAAHVPAR</sequence>
<dbReference type="PANTHER" id="PTHR18968:SF86">
    <property type="entry name" value="ACETOLACTATE SYNTHASE LARGE SUBUNIT ILVX-RELATED"/>
    <property type="match status" value="1"/>
</dbReference>
<keyword evidence="2" id="KW-0786">Thiamine pyrophosphate</keyword>
<reference evidence="5 6" key="1">
    <citation type="journal article" date="2014" name="Antonie Van Leeuwenhoek">
        <title>Hyphomonas beringensis sp. nov. and Hyphomonas chukchiensis sp. nov., isolated from surface seawater of the Bering Sea and Chukchi Sea.</title>
        <authorList>
            <person name="Li C."/>
            <person name="Lai Q."/>
            <person name="Li G."/>
            <person name="Dong C."/>
            <person name="Wang J."/>
            <person name="Liao Y."/>
            <person name="Shao Z."/>
        </authorList>
    </citation>
    <scope>NUCLEOTIDE SEQUENCE [LARGE SCALE GENOMIC DNA]</scope>
    <source>
        <strain evidence="5 6">22II1-22F38</strain>
    </source>
</reference>
<evidence type="ECO:0000259" key="3">
    <source>
        <dbReference type="Pfam" id="PF02775"/>
    </source>
</evidence>
<name>A0A059DZL2_9PROT</name>
<evidence type="ECO:0008006" key="7">
    <source>
        <dbReference type="Google" id="ProtNLM"/>
    </source>
</evidence>
<dbReference type="InterPro" id="IPR029035">
    <property type="entry name" value="DHS-like_NAD/FAD-binding_dom"/>
</dbReference>
<dbReference type="GO" id="GO:0000287">
    <property type="term" value="F:magnesium ion binding"/>
    <property type="evidence" value="ECO:0007669"/>
    <property type="project" value="InterPro"/>
</dbReference>
<protein>
    <recommendedName>
        <fullName evidence="7">Acetolactate synthase large subunit</fullName>
    </recommendedName>
</protein>
<dbReference type="PROSITE" id="PS00187">
    <property type="entry name" value="TPP_ENZYMES"/>
    <property type="match status" value="1"/>
</dbReference>
<gene>
    <name evidence="5" type="ORF">HY36_06445</name>
</gene>
<dbReference type="Proteomes" id="UP000024547">
    <property type="component" value="Unassembled WGS sequence"/>
</dbReference>
<dbReference type="GO" id="GO:0003984">
    <property type="term" value="F:acetolactate synthase activity"/>
    <property type="evidence" value="ECO:0007669"/>
    <property type="project" value="TreeGrafter"/>
</dbReference>
<dbReference type="InterPro" id="IPR011766">
    <property type="entry name" value="TPP_enzyme_TPP-bd"/>
</dbReference>
<evidence type="ECO:0000256" key="1">
    <source>
        <dbReference type="ARBA" id="ARBA00007812"/>
    </source>
</evidence>
<dbReference type="InterPro" id="IPR045229">
    <property type="entry name" value="TPP_enz"/>
</dbReference>
<dbReference type="eggNOG" id="COG0028">
    <property type="taxonomic scope" value="Bacteria"/>
</dbReference>
<dbReference type="STRING" id="1280948.HY36_06445"/>
<dbReference type="AlphaFoldDB" id="A0A059DZL2"/>
<comment type="caution">
    <text evidence="5">The sequence shown here is derived from an EMBL/GenBank/DDBJ whole genome shotgun (WGS) entry which is preliminary data.</text>
</comment>
<evidence type="ECO:0000256" key="2">
    <source>
        <dbReference type="ARBA" id="ARBA00023052"/>
    </source>
</evidence>
<dbReference type="InterPro" id="IPR000399">
    <property type="entry name" value="TPP-bd_CS"/>
</dbReference>
<evidence type="ECO:0000313" key="6">
    <source>
        <dbReference type="Proteomes" id="UP000024547"/>
    </source>
</evidence>
<accession>A0A059DZL2</accession>
<dbReference type="GO" id="GO:0030976">
    <property type="term" value="F:thiamine pyrophosphate binding"/>
    <property type="evidence" value="ECO:0007669"/>
    <property type="project" value="InterPro"/>
</dbReference>
<proteinExistence type="inferred from homology"/>
<comment type="similarity">
    <text evidence="1">Belongs to the TPP enzyme family.</text>
</comment>
<dbReference type="GO" id="GO:0044281">
    <property type="term" value="P:small molecule metabolic process"/>
    <property type="evidence" value="ECO:0007669"/>
    <property type="project" value="UniProtKB-ARBA"/>
</dbReference>
<dbReference type="SUPFAM" id="SSF52467">
    <property type="entry name" value="DHS-like NAD/FAD-binding domain"/>
    <property type="match status" value="1"/>
</dbReference>
<evidence type="ECO:0000259" key="4">
    <source>
        <dbReference type="Pfam" id="PF02776"/>
    </source>
</evidence>
<keyword evidence="6" id="KW-1185">Reference proteome</keyword>
<dbReference type="NCBIfam" id="NF005760">
    <property type="entry name" value="PRK07586.1"/>
    <property type="match status" value="1"/>
</dbReference>
<dbReference type="PATRIC" id="fig|1280948.3.peg.2383"/>
<dbReference type="PANTHER" id="PTHR18968">
    <property type="entry name" value="THIAMINE PYROPHOSPHATE ENZYMES"/>
    <property type="match status" value="1"/>
</dbReference>
<dbReference type="Gene3D" id="3.40.50.1220">
    <property type="entry name" value="TPP-binding domain"/>
    <property type="match status" value="1"/>
</dbReference>